<dbReference type="AlphaFoldDB" id="A0A841MSP7"/>
<protein>
    <recommendedName>
        <fullName evidence="4">TonB-dependent receptor</fullName>
    </recommendedName>
</protein>
<gene>
    <name evidence="2" type="ORF">FHS59_002784</name>
</gene>
<dbReference type="EMBL" id="JACIJO010000002">
    <property type="protein sequence ID" value="MBB6327156.1"/>
    <property type="molecule type" value="Genomic_DNA"/>
</dbReference>
<evidence type="ECO:0000313" key="3">
    <source>
        <dbReference type="Proteomes" id="UP000588604"/>
    </source>
</evidence>
<reference evidence="2 3" key="1">
    <citation type="submission" date="2020-08" db="EMBL/GenBank/DDBJ databases">
        <title>Genomic Encyclopedia of Type Strains, Phase IV (KMG-IV): sequencing the most valuable type-strain genomes for metagenomic binning, comparative biology and taxonomic classification.</title>
        <authorList>
            <person name="Goeker M."/>
        </authorList>
    </citation>
    <scope>NUCLEOTIDE SEQUENCE [LARGE SCALE GENOMIC DNA]</scope>
    <source>
        <strain evidence="2 3">DSM 102044</strain>
    </source>
</reference>
<sequence length="118" mass="12860">MSQLLRFSCAFILILSFGLIHEANAQMKPPSNPVVRGQLVNKNKLPVVGATVLVEGTTKGTVSDANGFFELDLSLITEKKVTLVLGHFEHANKSVEVELKDLPMSFGQIKMSDGAFEE</sequence>
<accession>A0A841MSP7</accession>
<feature type="signal peptide" evidence="1">
    <location>
        <begin position="1"/>
        <end position="25"/>
    </location>
</feature>
<name>A0A841MSP7_9BACT</name>
<evidence type="ECO:0000256" key="1">
    <source>
        <dbReference type="SAM" id="SignalP"/>
    </source>
</evidence>
<organism evidence="2 3">
    <name type="scientific">Algoriphagus iocasae</name>
    <dbReference type="NCBI Taxonomy" id="1836499"/>
    <lineage>
        <taxon>Bacteria</taxon>
        <taxon>Pseudomonadati</taxon>
        <taxon>Bacteroidota</taxon>
        <taxon>Cytophagia</taxon>
        <taxon>Cytophagales</taxon>
        <taxon>Cyclobacteriaceae</taxon>
        <taxon>Algoriphagus</taxon>
    </lineage>
</organism>
<dbReference type="SUPFAM" id="SSF49464">
    <property type="entry name" value="Carboxypeptidase regulatory domain-like"/>
    <property type="match status" value="1"/>
</dbReference>
<dbReference type="InterPro" id="IPR008969">
    <property type="entry name" value="CarboxyPept-like_regulatory"/>
</dbReference>
<dbReference type="RefSeq" id="WP_184495845.1">
    <property type="nucleotide sequence ID" value="NZ_JACIJO010000002.1"/>
</dbReference>
<comment type="caution">
    <text evidence="2">The sequence shown here is derived from an EMBL/GenBank/DDBJ whole genome shotgun (WGS) entry which is preliminary data.</text>
</comment>
<evidence type="ECO:0000313" key="2">
    <source>
        <dbReference type="EMBL" id="MBB6327156.1"/>
    </source>
</evidence>
<dbReference type="Pfam" id="PF13715">
    <property type="entry name" value="CarbopepD_reg_2"/>
    <property type="match status" value="1"/>
</dbReference>
<dbReference type="Proteomes" id="UP000588604">
    <property type="component" value="Unassembled WGS sequence"/>
</dbReference>
<feature type="chain" id="PRO_5032282352" description="TonB-dependent receptor" evidence="1">
    <location>
        <begin position="26"/>
        <end position="118"/>
    </location>
</feature>
<evidence type="ECO:0008006" key="4">
    <source>
        <dbReference type="Google" id="ProtNLM"/>
    </source>
</evidence>
<proteinExistence type="predicted"/>
<keyword evidence="3" id="KW-1185">Reference proteome</keyword>
<keyword evidence="1" id="KW-0732">Signal</keyword>
<dbReference type="Gene3D" id="2.60.40.1120">
    <property type="entry name" value="Carboxypeptidase-like, regulatory domain"/>
    <property type="match status" value="1"/>
</dbReference>